<evidence type="ECO:0000313" key="3">
    <source>
        <dbReference type="Proteomes" id="UP000678393"/>
    </source>
</evidence>
<feature type="compositionally biased region" description="Basic and acidic residues" evidence="1">
    <location>
        <begin position="91"/>
        <end position="103"/>
    </location>
</feature>
<proteinExistence type="predicted"/>
<evidence type="ECO:0000256" key="1">
    <source>
        <dbReference type="SAM" id="MobiDB-lite"/>
    </source>
</evidence>
<comment type="caution">
    <text evidence="2">The sequence shown here is derived from an EMBL/GenBank/DDBJ whole genome shotgun (WGS) entry which is preliminary data.</text>
</comment>
<feature type="region of interest" description="Disordered" evidence="1">
    <location>
        <begin position="89"/>
        <end position="109"/>
    </location>
</feature>
<reference evidence="2" key="1">
    <citation type="submission" date="2021-04" db="EMBL/GenBank/DDBJ databases">
        <authorList>
            <consortium name="Molecular Ecology Group"/>
        </authorList>
    </citation>
    <scope>NUCLEOTIDE SEQUENCE</scope>
</reference>
<dbReference type="AlphaFoldDB" id="A0A8S3YWU6"/>
<protein>
    <submittedName>
        <fullName evidence="2">Uncharacterized protein</fullName>
    </submittedName>
</protein>
<organism evidence="2 3">
    <name type="scientific">Candidula unifasciata</name>
    <dbReference type="NCBI Taxonomy" id="100452"/>
    <lineage>
        <taxon>Eukaryota</taxon>
        <taxon>Metazoa</taxon>
        <taxon>Spiralia</taxon>
        <taxon>Lophotrochozoa</taxon>
        <taxon>Mollusca</taxon>
        <taxon>Gastropoda</taxon>
        <taxon>Heterobranchia</taxon>
        <taxon>Euthyneura</taxon>
        <taxon>Panpulmonata</taxon>
        <taxon>Eupulmonata</taxon>
        <taxon>Stylommatophora</taxon>
        <taxon>Helicina</taxon>
        <taxon>Helicoidea</taxon>
        <taxon>Geomitridae</taxon>
        <taxon>Candidula</taxon>
    </lineage>
</organism>
<name>A0A8S3YWU6_9EUPU</name>
<feature type="non-terminal residue" evidence="2">
    <location>
        <position position="137"/>
    </location>
</feature>
<accession>A0A8S3YWU6</accession>
<dbReference type="Proteomes" id="UP000678393">
    <property type="component" value="Unassembled WGS sequence"/>
</dbReference>
<sequence>MSRHVKLNDSTKSQHAHTVVLTNGNLDDNFDLSDDDNLDNILDDSDVDDNFMDALGDFELKDFDRESLALLTSVMCGRDSPAYCVSDNENDEARELDAPKDLPPKGSQANEARKMLVLILMTRKQSLRKLEMRLKKG</sequence>
<keyword evidence="3" id="KW-1185">Reference proteome</keyword>
<gene>
    <name evidence="2" type="ORF">CUNI_LOCUS5600</name>
</gene>
<evidence type="ECO:0000313" key="2">
    <source>
        <dbReference type="EMBL" id="CAG5120042.1"/>
    </source>
</evidence>
<dbReference type="EMBL" id="CAJHNH020000822">
    <property type="protein sequence ID" value="CAG5120042.1"/>
    <property type="molecule type" value="Genomic_DNA"/>
</dbReference>